<accession>A0A0F9B0L4</accession>
<feature type="non-terminal residue" evidence="1">
    <location>
        <position position="1"/>
    </location>
</feature>
<dbReference type="EMBL" id="LAZR01054647">
    <property type="protein sequence ID" value="KKK78106.1"/>
    <property type="molecule type" value="Genomic_DNA"/>
</dbReference>
<reference evidence="1" key="1">
    <citation type="journal article" date="2015" name="Nature">
        <title>Complex archaea that bridge the gap between prokaryotes and eukaryotes.</title>
        <authorList>
            <person name="Spang A."/>
            <person name="Saw J.H."/>
            <person name="Jorgensen S.L."/>
            <person name="Zaremba-Niedzwiedzka K."/>
            <person name="Martijn J."/>
            <person name="Lind A.E."/>
            <person name="van Eijk R."/>
            <person name="Schleper C."/>
            <person name="Guy L."/>
            <person name="Ettema T.J."/>
        </authorList>
    </citation>
    <scope>NUCLEOTIDE SEQUENCE</scope>
</reference>
<protein>
    <submittedName>
        <fullName evidence="1">Uncharacterized protein</fullName>
    </submittedName>
</protein>
<evidence type="ECO:0000313" key="1">
    <source>
        <dbReference type="EMBL" id="KKK78106.1"/>
    </source>
</evidence>
<name>A0A0F9B0L4_9ZZZZ</name>
<sequence>FLKLVSELAYKEMILTLDFGMKFMKLFPLKPSTKKPFYFQVKV</sequence>
<gene>
    <name evidence="1" type="ORF">LCGC14_2846910</name>
</gene>
<dbReference type="AlphaFoldDB" id="A0A0F9B0L4"/>
<proteinExistence type="predicted"/>
<organism evidence="1">
    <name type="scientific">marine sediment metagenome</name>
    <dbReference type="NCBI Taxonomy" id="412755"/>
    <lineage>
        <taxon>unclassified sequences</taxon>
        <taxon>metagenomes</taxon>
        <taxon>ecological metagenomes</taxon>
    </lineage>
</organism>
<comment type="caution">
    <text evidence="1">The sequence shown here is derived from an EMBL/GenBank/DDBJ whole genome shotgun (WGS) entry which is preliminary data.</text>
</comment>